<dbReference type="KEGG" id="minf:MESINF_2393"/>
<evidence type="ECO:0000313" key="2">
    <source>
        <dbReference type="Proteomes" id="UP000250796"/>
    </source>
</evidence>
<evidence type="ECO:0000313" key="1">
    <source>
        <dbReference type="EMBL" id="SSC13833.1"/>
    </source>
</evidence>
<reference evidence="1 2" key="1">
    <citation type="submission" date="2017-01" db="EMBL/GenBank/DDBJ databases">
        <authorList>
            <person name="Erauso G."/>
        </authorList>
    </citation>
    <scope>NUCLEOTIDE SEQUENCE [LARGE SCALE GENOMIC DNA]</scope>
    <source>
        <strain evidence="1">MESINF1</strain>
    </source>
</reference>
<organism evidence="1 2">
    <name type="scientific">Mesotoga infera</name>
    <dbReference type="NCBI Taxonomy" id="1236046"/>
    <lineage>
        <taxon>Bacteria</taxon>
        <taxon>Thermotogati</taxon>
        <taxon>Thermotogota</taxon>
        <taxon>Thermotogae</taxon>
        <taxon>Kosmotogales</taxon>
        <taxon>Kosmotogaceae</taxon>
        <taxon>Mesotoga</taxon>
    </lineage>
</organism>
<accession>A0A7Z7LI16</accession>
<gene>
    <name evidence="1" type="ORF">MESINF_2393</name>
</gene>
<keyword evidence="2" id="KW-1185">Reference proteome</keyword>
<proteinExistence type="predicted"/>
<dbReference type="EMBL" id="LS974202">
    <property type="protein sequence ID" value="SSC13833.1"/>
    <property type="molecule type" value="Genomic_DNA"/>
</dbReference>
<dbReference type="Proteomes" id="UP000250796">
    <property type="component" value="Chromosome MESINF"/>
</dbReference>
<name>A0A7Z7LI16_9BACT</name>
<sequence length="85" mass="10107">MRQLHLYQFDYSLFFLHSPRTRLPFANISIYICQFTFRSPTLASIFDSRSRRYENEPVLATQLAQTEVFSINMQYMIADGTHYIS</sequence>
<dbReference type="AlphaFoldDB" id="A0A7Z7LI16"/>
<protein>
    <submittedName>
        <fullName evidence="1">Uncharacterized protein</fullName>
    </submittedName>
</protein>